<evidence type="ECO:0000313" key="1">
    <source>
        <dbReference type="EMBL" id="SMP94702.1"/>
    </source>
</evidence>
<sequence>MKTHNVLTIESQISTPIQDDGLIEYEMQLNSFLRIFNQHELIGTLFITTYYYSQDEVKGLEGLVSNFLKGNSEFYFEYSKPTGYLSNQYFDSKNIAHIEILFQEPFKTTFLNCLKVEQWSNETLKSITSNFFKT</sequence>
<comment type="caution">
    <text evidence="1">The sequence shown here is derived from an EMBL/GenBank/DDBJ whole genome shotgun (WGS) entry which is preliminary data.</text>
</comment>
<dbReference type="EMBL" id="FXUO01000006">
    <property type="protein sequence ID" value="SMP94702.1"/>
    <property type="molecule type" value="Genomic_DNA"/>
</dbReference>
<name>A0ABY1R3Z5_9FLAO</name>
<keyword evidence="2" id="KW-1185">Reference proteome</keyword>
<dbReference type="Proteomes" id="UP001158050">
    <property type="component" value="Unassembled WGS sequence"/>
</dbReference>
<proteinExistence type="predicted"/>
<evidence type="ECO:0000313" key="2">
    <source>
        <dbReference type="Proteomes" id="UP001158050"/>
    </source>
</evidence>
<reference evidence="1 2" key="1">
    <citation type="submission" date="2017-05" db="EMBL/GenBank/DDBJ databases">
        <authorList>
            <person name="Varghese N."/>
            <person name="Submissions S."/>
        </authorList>
    </citation>
    <scope>NUCLEOTIDE SEQUENCE [LARGE SCALE GENOMIC DNA]</scope>
    <source>
        <strain evidence="1 2">DSM 18015</strain>
    </source>
</reference>
<protein>
    <submittedName>
        <fullName evidence="1">Uncharacterized protein</fullName>
    </submittedName>
</protein>
<dbReference type="RefSeq" id="WP_283417287.1">
    <property type="nucleotide sequence ID" value="NZ_FXUO01000006.1"/>
</dbReference>
<accession>A0ABY1R3Z5</accession>
<gene>
    <name evidence="1" type="ORF">SAMN05421679_106101</name>
</gene>
<organism evidence="1 2">
    <name type="scientific">Epilithonimonas pallida</name>
    <dbReference type="NCBI Taxonomy" id="373671"/>
    <lineage>
        <taxon>Bacteria</taxon>
        <taxon>Pseudomonadati</taxon>
        <taxon>Bacteroidota</taxon>
        <taxon>Flavobacteriia</taxon>
        <taxon>Flavobacteriales</taxon>
        <taxon>Weeksellaceae</taxon>
        <taxon>Chryseobacterium group</taxon>
        <taxon>Epilithonimonas</taxon>
    </lineage>
</organism>